<evidence type="ECO:0000313" key="5">
    <source>
        <dbReference type="Proteomes" id="UP000242875"/>
    </source>
</evidence>
<feature type="domain" description="NmrA-like" evidence="3">
    <location>
        <begin position="5"/>
        <end position="294"/>
    </location>
</feature>
<evidence type="ECO:0000256" key="1">
    <source>
        <dbReference type="ARBA" id="ARBA00006328"/>
    </source>
</evidence>
<reference evidence="4 5" key="1">
    <citation type="journal article" date="2017" name="Mycologia">
        <title>Bifiguratus adelaidae, gen. et sp. nov., a new member of Mucoromycotina in endophytic and soil-dwelling habitats.</title>
        <authorList>
            <person name="Torres-Cruz T.J."/>
            <person name="Billingsley Tobias T.L."/>
            <person name="Almatruk M."/>
            <person name="Hesse C."/>
            <person name="Kuske C.R."/>
            <person name="Desiro A."/>
            <person name="Benucci G.M."/>
            <person name="Bonito G."/>
            <person name="Stajich J.E."/>
            <person name="Dunlap C."/>
            <person name="Arnold A.E."/>
            <person name="Porras-Alfaro A."/>
        </authorList>
    </citation>
    <scope>NUCLEOTIDE SEQUENCE [LARGE SCALE GENOMIC DNA]</scope>
    <source>
        <strain evidence="4 5">AZ0501</strain>
    </source>
</reference>
<comment type="similarity">
    <text evidence="1">Belongs to the NmrA-type oxidoreductase family.</text>
</comment>
<protein>
    <recommendedName>
        <fullName evidence="3">NmrA-like domain-containing protein</fullName>
    </recommendedName>
</protein>
<dbReference type="AlphaFoldDB" id="A0A261Y7Q3"/>
<evidence type="ECO:0000259" key="3">
    <source>
        <dbReference type="Pfam" id="PF05368"/>
    </source>
</evidence>
<dbReference type="InterPro" id="IPR036291">
    <property type="entry name" value="NAD(P)-bd_dom_sf"/>
</dbReference>
<keyword evidence="5" id="KW-1185">Reference proteome</keyword>
<dbReference type="SUPFAM" id="SSF51735">
    <property type="entry name" value="NAD(P)-binding Rossmann-fold domains"/>
    <property type="match status" value="1"/>
</dbReference>
<dbReference type="PANTHER" id="PTHR42748">
    <property type="entry name" value="NITROGEN METABOLITE REPRESSION PROTEIN NMRA FAMILY MEMBER"/>
    <property type="match status" value="1"/>
</dbReference>
<dbReference type="OrthoDB" id="3358371at2759"/>
<evidence type="ECO:0000256" key="2">
    <source>
        <dbReference type="ARBA" id="ARBA00022857"/>
    </source>
</evidence>
<gene>
    <name evidence="4" type="ORF">BZG36_00339</name>
</gene>
<dbReference type="PANTHER" id="PTHR42748:SF7">
    <property type="entry name" value="NMRA LIKE REDOX SENSOR 1-RELATED"/>
    <property type="match status" value="1"/>
</dbReference>
<name>A0A261Y7Q3_9FUNG</name>
<dbReference type="Gene3D" id="3.40.50.720">
    <property type="entry name" value="NAD(P)-binding Rossmann-like Domain"/>
    <property type="match status" value="1"/>
</dbReference>
<proteinExistence type="inferred from homology"/>
<dbReference type="Gene3D" id="3.90.25.10">
    <property type="entry name" value="UDP-galactose 4-epimerase, domain 1"/>
    <property type="match status" value="1"/>
</dbReference>
<dbReference type="Proteomes" id="UP000242875">
    <property type="component" value="Unassembled WGS sequence"/>
</dbReference>
<evidence type="ECO:0000313" key="4">
    <source>
        <dbReference type="EMBL" id="OZJ06608.1"/>
    </source>
</evidence>
<accession>A0A261Y7Q3</accession>
<dbReference type="CDD" id="cd05251">
    <property type="entry name" value="NmrA_like_SDR_a"/>
    <property type="match status" value="1"/>
</dbReference>
<dbReference type="EMBL" id="MVBO01000002">
    <property type="protein sequence ID" value="OZJ06608.1"/>
    <property type="molecule type" value="Genomic_DNA"/>
</dbReference>
<dbReference type="InterPro" id="IPR008030">
    <property type="entry name" value="NmrA-like"/>
</dbReference>
<keyword evidence="2" id="KW-0521">NADP</keyword>
<organism evidence="4 5">
    <name type="scientific">Bifiguratus adelaidae</name>
    <dbReference type="NCBI Taxonomy" id="1938954"/>
    <lineage>
        <taxon>Eukaryota</taxon>
        <taxon>Fungi</taxon>
        <taxon>Fungi incertae sedis</taxon>
        <taxon>Mucoromycota</taxon>
        <taxon>Mucoromycotina</taxon>
        <taxon>Endogonomycetes</taxon>
        <taxon>Endogonales</taxon>
        <taxon>Endogonales incertae sedis</taxon>
        <taxon>Bifiguratus</taxon>
    </lineage>
</organism>
<dbReference type="Pfam" id="PF05368">
    <property type="entry name" value="NmrA"/>
    <property type="match status" value="1"/>
</dbReference>
<comment type="caution">
    <text evidence="4">The sequence shown here is derived from an EMBL/GenBank/DDBJ whole genome shotgun (WGS) entry which is preliminary data.</text>
</comment>
<dbReference type="GO" id="GO:0005634">
    <property type="term" value="C:nucleus"/>
    <property type="evidence" value="ECO:0007669"/>
    <property type="project" value="TreeGrafter"/>
</dbReference>
<sequence length="305" mass="33816">MSKPIVAVIGATGSQGGSVLEALVASGKYSVRAATRNTSSDRAKKIAAQPNVEVVQADIAKKEDLERLFNGADYVFGFTNFFDPAIYPKNIPEEERQGKQMIDVAKASGVKYFVWSSLPDATKISKGKHNRVFHFDGKAHVAEYALHSGLPCAIIEPGVFMENYLSWPPHKQDDTRVLSLPLTPPDTKREYISIASDFGRAVVAMMDNPQKWKGRTVRMSSDLLSQNDVAAILQKVTGKPYKYVEAPAEYANEELGAMYKYFNDHGVYGRKPDEAVPFPEAKELGIKLTSFEEWVKKMSPSFSKP</sequence>
<dbReference type="InterPro" id="IPR051164">
    <property type="entry name" value="NmrA-like_oxidored"/>
</dbReference>